<dbReference type="RefSeq" id="WP_154504600.1">
    <property type="nucleotide sequence ID" value="NZ_VUMN01000015.1"/>
</dbReference>
<dbReference type="EMBL" id="VUMN01000015">
    <property type="protein sequence ID" value="MSS58721.1"/>
    <property type="molecule type" value="Genomic_DNA"/>
</dbReference>
<keyword evidence="2" id="KW-1185">Reference proteome</keyword>
<gene>
    <name evidence="1" type="ORF">FYJ51_07355</name>
</gene>
<organism evidence="1 2">
    <name type="scientific">Stecheria intestinalis</name>
    <dbReference type="NCBI Taxonomy" id="2606630"/>
    <lineage>
        <taxon>Bacteria</taxon>
        <taxon>Bacillati</taxon>
        <taxon>Bacillota</taxon>
        <taxon>Erysipelotrichia</taxon>
        <taxon>Erysipelotrichales</taxon>
        <taxon>Erysipelotrichaceae</taxon>
        <taxon>Stecheria</taxon>
    </lineage>
</organism>
<evidence type="ECO:0000313" key="2">
    <source>
        <dbReference type="Proteomes" id="UP000461880"/>
    </source>
</evidence>
<sequence length="109" mass="12133">MMLSPENYRHKTIRICGYLTEGRNSRGEQAPVCLIPDAAQCCAQGILLEWEGTHVYPDDYPAEGEQIVIQGEFDYSTDENYIYPKLLDAEMVPLFGWDASPAIGSAGTE</sequence>
<dbReference type="AlphaFoldDB" id="A0A7X2NSF7"/>
<name>A0A7X2NSF7_9FIRM</name>
<reference evidence="1 2" key="1">
    <citation type="submission" date="2019-08" db="EMBL/GenBank/DDBJ databases">
        <title>In-depth cultivation of the pig gut microbiome towards novel bacterial diversity and tailored functional studies.</title>
        <authorList>
            <person name="Wylensek D."/>
            <person name="Hitch T.C.A."/>
            <person name="Clavel T."/>
        </authorList>
    </citation>
    <scope>NUCLEOTIDE SEQUENCE [LARGE SCALE GENOMIC DNA]</scope>
    <source>
        <strain evidence="1 2">Oil+RF-744-GAM-WT-6</strain>
    </source>
</reference>
<evidence type="ECO:0000313" key="1">
    <source>
        <dbReference type="EMBL" id="MSS58721.1"/>
    </source>
</evidence>
<accession>A0A7X2NSF7</accession>
<comment type="caution">
    <text evidence="1">The sequence shown here is derived from an EMBL/GenBank/DDBJ whole genome shotgun (WGS) entry which is preliminary data.</text>
</comment>
<protein>
    <submittedName>
        <fullName evidence="1">Uncharacterized protein</fullName>
    </submittedName>
</protein>
<dbReference type="Proteomes" id="UP000461880">
    <property type="component" value="Unassembled WGS sequence"/>
</dbReference>
<proteinExistence type="predicted"/>